<comment type="caution">
    <text evidence="3">The sequence shown here is derived from an EMBL/GenBank/DDBJ whole genome shotgun (WGS) entry which is preliminary data.</text>
</comment>
<sequence>MGFRCGIIGVPNVGKSTLFNALTGSQVAAENFPFCTIESNVGVAFVPEPRLPDIAKITGVETQVPAVIQFVDIAGLVEGASRGEGLGNRFLGHIREMDLIAHVIGGFDEKNDWKDEIDIVSLELILADLETVRKATEKACRRARIGDKIQQKAAAVLKTVESLLEQGKPFSGVEQDAEEQEIIRNLHLLTSKPKFYILNVSEEQLLLSDGVIVDDLKAPMVTICAKIEYELAQLSEGRTNFISCRTRCRCFRSR</sequence>
<protein>
    <submittedName>
        <fullName evidence="3">Ribosome-binding ATPase YchF</fullName>
    </submittedName>
</protein>
<dbReference type="PROSITE" id="PS51710">
    <property type="entry name" value="G_OBG"/>
    <property type="match status" value="1"/>
</dbReference>
<dbReference type="PANTHER" id="PTHR23305:SF18">
    <property type="entry name" value="OBG-TYPE G DOMAIN-CONTAINING PROTEIN"/>
    <property type="match status" value="1"/>
</dbReference>
<organism evidence="3 4">
    <name type="scientific">Geodia barretti</name>
    <name type="common">Barrett's horny sponge</name>
    <dbReference type="NCBI Taxonomy" id="519541"/>
    <lineage>
        <taxon>Eukaryota</taxon>
        <taxon>Metazoa</taxon>
        <taxon>Porifera</taxon>
        <taxon>Demospongiae</taxon>
        <taxon>Heteroscleromorpha</taxon>
        <taxon>Tetractinellida</taxon>
        <taxon>Astrophorina</taxon>
        <taxon>Geodiidae</taxon>
        <taxon>Geodia</taxon>
    </lineage>
</organism>
<keyword evidence="4" id="KW-1185">Reference proteome</keyword>
<dbReference type="InterPro" id="IPR031167">
    <property type="entry name" value="G_OBG"/>
</dbReference>
<dbReference type="EMBL" id="CASHTH010002987">
    <property type="protein sequence ID" value="CAI8038315.1"/>
    <property type="molecule type" value="Genomic_DNA"/>
</dbReference>
<dbReference type="Gene3D" id="3.40.50.300">
    <property type="entry name" value="P-loop containing nucleotide triphosphate hydrolases"/>
    <property type="match status" value="1"/>
</dbReference>
<evidence type="ECO:0000256" key="1">
    <source>
        <dbReference type="ARBA" id="ARBA00022741"/>
    </source>
</evidence>
<dbReference type="SUPFAM" id="SSF52540">
    <property type="entry name" value="P-loop containing nucleoside triphosphate hydrolases"/>
    <property type="match status" value="1"/>
</dbReference>
<proteinExistence type="predicted"/>
<dbReference type="GO" id="GO:0005525">
    <property type="term" value="F:GTP binding"/>
    <property type="evidence" value="ECO:0007669"/>
    <property type="project" value="InterPro"/>
</dbReference>
<dbReference type="Gene3D" id="1.10.150.300">
    <property type="entry name" value="TGS-like domain"/>
    <property type="match status" value="1"/>
</dbReference>
<evidence type="ECO:0000313" key="4">
    <source>
        <dbReference type="Proteomes" id="UP001174909"/>
    </source>
</evidence>
<dbReference type="InterPro" id="IPR027417">
    <property type="entry name" value="P-loop_NTPase"/>
</dbReference>
<keyword evidence="1" id="KW-0547">Nucleotide-binding</keyword>
<evidence type="ECO:0000259" key="2">
    <source>
        <dbReference type="PROSITE" id="PS51710"/>
    </source>
</evidence>
<dbReference type="PRINTS" id="PR00326">
    <property type="entry name" value="GTP1OBG"/>
</dbReference>
<reference evidence="3" key="1">
    <citation type="submission" date="2023-03" db="EMBL/GenBank/DDBJ databases">
        <authorList>
            <person name="Steffen K."/>
            <person name="Cardenas P."/>
        </authorList>
    </citation>
    <scope>NUCLEOTIDE SEQUENCE</scope>
</reference>
<dbReference type="Proteomes" id="UP001174909">
    <property type="component" value="Unassembled WGS sequence"/>
</dbReference>
<dbReference type="PANTHER" id="PTHR23305">
    <property type="entry name" value="OBG GTPASE FAMILY"/>
    <property type="match status" value="1"/>
</dbReference>
<dbReference type="InterPro" id="IPR006073">
    <property type="entry name" value="GTP-bd"/>
</dbReference>
<evidence type="ECO:0000313" key="3">
    <source>
        <dbReference type="EMBL" id="CAI8038315.1"/>
    </source>
</evidence>
<dbReference type="GO" id="GO:0005737">
    <property type="term" value="C:cytoplasm"/>
    <property type="evidence" value="ECO:0007669"/>
    <property type="project" value="TreeGrafter"/>
</dbReference>
<feature type="domain" description="OBG-type G" evidence="2">
    <location>
        <begin position="3"/>
        <end position="254"/>
    </location>
</feature>
<dbReference type="Pfam" id="PF01926">
    <property type="entry name" value="MMR_HSR1"/>
    <property type="match status" value="1"/>
</dbReference>
<accession>A0AA35SYA6</accession>
<name>A0AA35SYA6_GEOBA</name>
<dbReference type="GO" id="GO:0016887">
    <property type="term" value="F:ATP hydrolysis activity"/>
    <property type="evidence" value="ECO:0007669"/>
    <property type="project" value="TreeGrafter"/>
</dbReference>
<dbReference type="AlphaFoldDB" id="A0AA35SYA6"/>
<gene>
    <name evidence="3" type="ORF">GBAR_LOCUS21364</name>
</gene>
<dbReference type="InterPro" id="IPR023192">
    <property type="entry name" value="TGS-like_dom_sf"/>
</dbReference>